<keyword evidence="8" id="KW-1185">Reference proteome</keyword>
<evidence type="ECO:0000256" key="3">
    <source>
        <dbReference type="ARBA" id="ARBA00022692"/>
    </source>
</evidence>
<evidence type="ECO:0000313" key="7">
    <source>
        <dbReference type="EMBL" id="MFC6035617.1"/>
    </source>
</evidence>
<accession>A0ABW1L056</accession>
<dbReference type="InterPro" id="IPR005171">
    <property type="entry name" value="Cyt_c_oxidase_su4_prok"/>
</dbReference>
<organism evidence="7 8">
    <name type="scientific">Hyphococcus aureus</name>
    <dbReference type="NCBI Taxonomy" id="2666033"/>
    <lineage>
        <taxon>Bacteria</taxon>
        <taxon>Pseudomonadati</taxon>
        <taxon>Pseudomonadota</taxon>
        <taxon>Alphaproteobacteria</taxon>
        <taxon>Parvularculales</taxon>
        <taxon>Parvularculaceae</taxon>
        <taxon>Hyphococcus</taxon>
    </lineage>
</organism>
<sequence length="93" mass="10417">MMRPYSEATIAWIILTAMTLFMALFGPDNSPTGRPQPSFAGGFILLIAIFKARLVALYFMELQIAPFLLRAAFELWMIAVAAGMIGAYYWTVF</sequence>
<evidence type="ECO:0000256" key="1">
    <source>
        <dbReference type="ARBA" id="ARBA00004651"/>
    </source>
</evidence>
<name>A0ABW1L056_9PROT</name>
<evidence type="ECO:0000313" key="8">
    <source>
        <dbReference type="Proteomes" id="UP001596116"/>
    </source>
</evidence>
<dbReference type="EMBL" id="JBHPON010000001">
    <property type="protein sequence ID" value="MFC6035617.1"/>
    <property type="molecule type" value="Genomic_DNA"/>
</dbReference>
<comment type="subcellular location">
    <subcellularLocation>
        <location evidence="1">Cell membrane</location>
        <topology evidence="1">Multi-pass membrane protein</topology>
    </subcellularLocation>
</comment>
<feature type="transmembrane region" description="Helical" evidence="6">
    <location>
        <begin position="67"/>
        <end position="90"/>
    </location>
</feature>
<evidence type="ECO:0000256" key="2">
    <source>
        <dbReference type="ARBA" id="ARBA00022475"/>
    </source>
</evidence>
<evidence type="ECO:0000256" key="5">
    <source>
        <dbReference type="ARBA" id="ARBA00023136"/>
    </source>
</evidence>
<keyword evidence="2" id="KW-1003">Cell membrane</keyword>
<dbReference type="RefSeq" id="WP_379878958.1">
    <property type="nucleotide sequence ID" value="NZ_JBHPON010000001.1"/>
</dbReference>
<proteinExistence type="predicted"/>
<reference evidence="7 8" key="1">
    <citation type="submission" date="2024-09" db="EMBL/GenBank/DDBJ databases">
        <authorList>
            <person name="Zhang Z.-H."/>
        </authorList>
    </citation>
    <scope>NUCLEOTIDE SEQUENCE [LARGE SCALE GENOMIC DNA]</scope>
    <source>
        <strain evidence="7 8">HHTR114</strain>
    </source>
</reference>
<comment type="caution">
    <text evidence="7">The sequence shown here is derived from an EMBL/GenBank/DDBJ whole genome shotgun (WGS) entry which is preliminary data.</text>
</comment>
<keyword evidence="5 6" id="KW-0472">Membrane</keyword>
<evidence type="ECO:0000256" key="6">
    <source>
        <dbReference type="SAM" id="Phobius"/>
    </source>
</evidence>
<dbReference type="Proteomes" id="UP001596116">
    <property type="component" value="Unassembled WGS sequence"/>
</dbReference>
<feature type="transmembrane region" description="Helical" evidence="6">
    <location>
        <begin position="39"/>
        <end position="60"/>
    </location>
</feature>
<dbReference type="Pfam" id="PF03626">
    <property type="entry name" value="COX4_pro"/>
    <property type="match status" value="1"/>
</dbReference>
<evidence type="ECO:0000256" key="4">
    <source>
        <dbReference type="ARBA" id="ARBA00022989"/>
    </source>
</evidence>
<keyword evidence="4 6" id="KW-1133">Transmembrane helix</keyword>
<keyword evidence="3 6" id="KW-0812">Transmembrane</keyword>
<protein>
    <submittedName>
        <fullName evidence="7">Cytochrome C oxidase subunit IV family protein</fullName>
    </submittedName>
</protein>
<gene>
    <name evidence="7" type="ORF">ACFMB1_08695</name>
</gene>
<feature type="transmembrane region" description="Helical" evidence="6">
    <location>
        <begin position="9"/>
        <end position="27"/>
    </location>
</feature>